<keyword evidence="4" id="KW-1185">Reference proteome</keyword>
<name>S9NY93_CYSF2</name>
<gene>
    <name evidence="3" type="ORF">D187_009726</name>
</gene>
<dbReference type="eggNOG" id="COG2085">
    <property type="taxonomic scope" value="Bacteria"/>
</dbReference>
<dbReference type="Proteomes" id="UP000011682">
    <property type="component" value="Unassembled WGS sequence"/>
</dbReference>
<organism evidence="3 4">
    <name type="scientific">Cystobacter fuscus (strain ATCC 25194 / DSM 2262 / NBRC 100088 / M29)</name>
    <dbReference type="NCBI Taxonomy" id="1242864"/>
    <lineage>
        <taxon>Bacteria</taxon>
        <taxon>Pseudomonadati</taxon>
        <taxon>Myxococcota</taxon>
        <taxon>Myxococcia</taxon>
        <taxon>Myxococcales</taxon>
        <taxon>Cystobacterineae</taxon>
        <taxon>Archangiaceae</taxon>
        <taxon>Cystobacter</taxon>
    </lineage>
</organism>
<dbReference type="InterPro" id="IPR036291">
    <property type="entry name" value="NAD(P)-bd_dom_sf"/>
</dbReference>
<dbReference type="InterPro" id="IPR051267">
    <property type="entry name" value="STEAP_metalloreductase"/>
</dbReference>
<evidence type="ECO:0000256" key="1">
    <source>
        <dbReference type="ARBA" id="ARBA00023002"/>
    </source>
</evidence>
<dbReference type="GO" id="GO:0016491">
    <property type="term" value="F:oxidoreductase activity"/>
    <property type="evidence" value="ECO:0007669"/>
    <property type="project" value="UniProtKB-KW"/>
</dbReference>
<dbReference type="AlphaFoldDB" id="S9NY93"/>
<dbReference type="EMBL" id="ANAH02000075">
    <property type="protein sequence ID" value="EPX54987.1"/>
    <property type="molecule type" value="Genomic_DNA"/>
</dbReference>
<comment type="caution">
    <text evidence="3">The sequence shown here is derived from an EMBL/GenBank/DDBJ whole genome shotgun (WGS) entry which is preliminary data.</text>
</comment>
<dbReference type="Gene3D" id="3.40.50.720">
    <property type="entry name" value="NAD(P)-binding Rossmann-like Domain"/>
    <property type="match status" value="1"/>
</dbReference>
<accession>S9NY93</accession>
<evidence type="ECO:0000313" key="4">
    <source>
        <dbReference type="Proteomes" id="UP000011682"/>
    </source>
</evidence>
<dbReference type="InterPro" id="IPR028939">
    <property type="entry name" value="P5C_Rdtase_cat_N"/>
</dbReference>
<keyword evidence="1" id="KW-0560">Oxidoreductase</keyword>
<proteinExistence type="predicted"/>
<reference evidence="3" key="1">
    <citation type="submission" date="2013-05" db="EMBL/GenBank/DDBJ databases">
        <title>Genome assembly of Cystobacter fuscus DSM 2262.</title>
        <authorList>
            <person name="Sharma G."/>
            <person name="Khatri I."/>
            <person name="Kaur C."/>
            <person name="Mayilraj S."/>
            <person name="Subramanian S."/>
        </authorList>
    </citation>
    <scope>NUCLEOTIDE SEQUENCE [LARGE SCALE GENOMIC DNA]</scope>
    <source>
        <strain evidence="3">DSM 2262</strain>
    </source>
</reference>
<dbReference type="SUPFAM" id="SSF51735">
    <property type="entry name" value="NAD(P)-binding Rossmann-fold domains"/>
    <property type="match status" value="1"/>
</dbReference>
<sequence length="248" mass="26577">MKIGIIGAGSIGKTLARNLAAAGHDVKVANSRGPETIEAEALSTGARAVTTAETVEGVDVVILSIPLFKMPTLKPLISALPSETVVIDTSNYYPGRDSRIEALDKGQVESEWVQEQIGHPIAKAWNMILSESLAEKNHPAGHPDRLAIAVAADREREQNIAAELVEATGFDAYHAGSIGDSWRFQPGAPGYCTELKLGELPAALAVTERSRLPARRDFAMAIIGERLSDGKSVLEPGYIARLNRLLYT</sequence>
<dbReference type="Pfam" id="PF03807">
    <property type="entry name" value="F420_oxidored"/>
    <property type="match status" value="1"/>
</dbReference>
<dbReference type="PANTHER" id="PTHR14239">
    <property type="entry name" value="DUDULIN-RELATED"/>
    <property type="match status" value="1"/>
</dbReference>
<protein>
    <recommendedName>
        <fullName evidence="2">Pyrroline-5-carboxylate reductase catalytic N-terminal domain-containing protein</fullName>
    </recommendedName>
</protein>
<evidence type="ECO:0000259" key="2">
    <source>
        <dbReference type="Pfam" id="PF03807"/>
    </source>
</evidence>
<dbReference type="OrthoDB" id="5524287at2"/>
<evidence type="ECO:0000313" key="3">
    <source>
        <dbReference type="EMBL" id="EPX54987.1"/>
    </source>
</evidence>
<feature type="domain" description="Pyrroline-5-carboxylate reductase catalytic N-terminal" evidence="2">
    <location>
        <begin position="2"/>
        <end position="92"/>
    </location>
</feature>